<name>A0AC61R8X2_9FIRM</name>
<accession>A0AC61R8X2</accession>
<dbReference type="Proteomes" id="UP000308836">
    <property type="component" value="Unassembled WGS sequence"/>
</dbReference>
<evidence type="ECO:0000313" key="2">
    <source>
        <dbReference type="Proteomes" id="UP000308836"/>
    </source>
</evidence>
<protein>
    <submittedName>
        <fullName evidence="1">DNA recombination protein RmuC</fullName>
    </submittedName>
</protein>
<dbReference type="EMBL" id="SRYG01000006">
    <property type="protein sequence ID" value="TGY66470.1"/>
    <property type="molecule type" value="Genomic_DNA"/>
</dbReference>
<reference evidence="1" key="1">
    <citation type="submission" date="2019-04" db="EMBL/GenBank/DDBJ databases">
        <title>Microbes associate with the intestines of laboratory mice.</title>
        <authorList>
            <person name="Navarre W."/>
            <person name="Wong E."/>
            <person name="Huang K."/>
            <person name="Tropini C."/>
            <person name="Ng K."/>
            <person name="Yu B."/>
        </authorList>
    </citation>
    <scope>NUCLEOTIDE SEQUENCE</scope>
    <source>
        <strain evidence="1">NM09_H32</strain>
    </source>
</reference>
<keyword evidence="2" id="KW-1185">Reference proteome</keyword>
<comment type="caution">
    <text evidence="1">The sequence shown here is derived from an EMBL/GenBank/DDBJ whole genome shotgun (WGS) entry which is preliminary data.</text>
</comment>
<organism evidence="1 2">
    <name type="scientific">Dubosiella muris</name>
    <dbReference type="NCBI Taxonomy" id="3038133"/>
    <lineage>
        <taxon>Bacteria</taxon>
        <taxon>Bacillati</taxon>
        <taxon>Bacillota</taxon>
        <taxon>Erysipelotrichia</taxon>
        <taxon>Erysipelotrichales</taxon>
        <taxon>Erysipelotrichaceae</taxon>
        <taxon>Dubosiella</taxon>
    </lineage>
</organism>
<proteinExistence type="predicted"/>
<evidence type="ECO:0000313" key="1">
    <source>
        <dbReference type="EMBL" id="TGY66470.1"/>
    </source>
</evidence>
<gene>
    <name evidence="1" type="ORF">E5336_04030</name>
</gene>
<sequence>MELLIVLLLVVLLVCVLVLFVYLLNQGRRSESINAQLLAKNQEALTVSSMADQKMVSRFDSILSQMQALQKNQIHSADSLEWVQEQVEGMAQVMTNTKRRGNWGEYQLDYLLGTYLGENDSIYSTQYTLPNGKIADVALHLPGTKQVLCIDSKFPMENFMRMDDDPESRDYYLRLFMQNIKKHIDDISNKYINAYTAPQALMFIPSEAIYQFVCGNCDSLFSYALQKHVMLTSPTTLVGILFSLQTSTNDFYRAHHLEEIERELFKLKDDIERLEERTEKSLKSLDALSKQFQSVYISARKIGTRFDSMIEGKDGQHDFDN</sequence>